<sequence>MRLRPVLVTATVLGLCAATLYAFWTPTQQRDLVIPPVSAPVR</sequence>
<organism evidence="1 2">
    <name type="scientific">Usitatibacter rugosus</name>
    <dbReference type="NCBI Taxonomy" id="2732067"/>
    <lineage>
        <taxon>Bacteria</taxon>
        <taxon>Pseudomonadati</taxon>
        <taxon>Pseudomonadota</taxon>
        <taxon>Betaproteobacteria</taxon>
        <taxon>Nitrosomonadales</taxon>
        <taxon>Usitatibacteraceae</taxon>
        <taxon>Usitatibacter</taxon>
    </lineage>
</organism>
<keyword evidence="2" id="KW-1185">Reference proteome</keyword>
<dbReference type="RefSeq" id="WP_281359560.1">
    <property type="nucleotide sequence ID" value="NZ_CP053069.1"/>
</dbReference>
<reference evidence="1 2" key="1">
    <citation type="submission" date="2020-04" db="EMBL/GenBank/DDBJ databases">
        <title>Usitatibacter rugosus gen. nov., sp. nov. and Usitatibacter palustris sp. nov., novel members of Usitatibacteraceae fam. nov. within the order Nitrosomonadales isolated from soil.</title>
        <authorList>
            <person name="Huber K.J."/>
            <person name="Neumann-Schaal M."/>
            <person name="Geppert A."/>
            <person name="Luckner M."/>
            <person name="Wanner G."/>
            <person name="Overmann J."/>
        </authorList>
    </citation>
    <scope>NUCLEOTIDE SEQUENCE [LARGE SCALE GENOMIC DNA]</scope>
    <source>
        <strain evidence="1 2">0125_3</strain>
    </source>
</reference>
<evidence type="ECO:0000313" key="2">
    <source>
        <dbReference type="Proteomes" id="UP000501534"/>
    </source>
</evidence>
<name>A0A6M4GWR1_9PROT</name>
<dbReference type="KEGG" id="uru:DSM104443_01862"/>
<accession>A0A6M4GWR1</accession>
<protein>
    <submittedName>
        <fullName evidence="1">Uncharacterized protein</fullName>
    </submittedName>
</protein>
<proteinExistence type="predicted"/>
<dbReference type="Proteomes" id="UP000501534">
    <property type="component" value="Chromosome"/>
</dbReference>
<evidence type="ECO:0000313" key="1">
    <source>
        <dbReference type="EMBL" id="QJR10793.1"/>
    </source>
</evidence>
<gene>
    <name evidence="1" type="ORF">DSM104443_01862</name>
</gene>
<dbReference type="EMBL" id="CP053069">
    <property type="protein sequence ID" value="QJR10793.1"/>
    <property type="molecule type" value="Genomic_DNA"/>
</dbReference>
<dbReference type="AlphaFoldDB" id="A0A6M4GWR1"/>